<keyword evidence="2" id="KW-1185">Reference proteome</keyword>
<protein>
    <submittedName>
        <fullName evidence="1">Uncharacterized protein</fullName>
    </submittedName>
</protein>
<dbReference type="EMBL" id="CM020619">
    <property type="protein sequence ID" value="KAK1866266.1"/>
    <property type="molecule type" value="Genomic_DNA"/>
</dbReference>
<name>A0ACC3C7H6_PYRYE</name>
<comment type="caution">
    <text evidence="1">The sequence shown here is derived from an EMBL/GenBank/DDBJ whole genome shotgun (WGS) entry which is preliminary data.</text>
</comment>
<gene>
    <name evidence="1" type="ORF">I4F81_008786</name>
</gene>
<evidence type="ECO:0000313" key="1">
    <source>
        <dbReference type="EMBL" id="KAK1866266.1"/>
    </source>
</evidence>
<organism evidence="1 2">
    <name type="scientific">Pyropia yezoensis</name>
    <name type="common">Susabi-nori</name>
    <name type="synonym">Porphyra yezoensis</name>
    <dbReference type="NCBI Taxonomy" id="2788"/>
    <lineage>
        <taxon>Eukaryota</taxon>
        <taxon>Rhodophyta</taxon>
        <taxon>Bangiophyceae</taxon>
        <taxon>Bangiales</taxon>
        <taxon>Bangiaceae</taxon>
        <taxon>Pyropia</taxon>
    </lineage>
</organism>
<reference evidence="1" key="1">
    <citation type="submission" date="2019-11" db="EMBL/GenBank/DDBJ databases">
        <title>Nori genome reveals adaptations in red seaweeds to the harsh intertidal environment.</title>
        <authorList>
            <person name="Wang D."/>
            <person name="Mao Y."/>
        </authorList>
    </citation>
    <scope>NUCLEOTIDE SEQUENCE</scope>
    <source>
        <tissue evidence="1">Gametophyte</tissue>
    </source>
</reference>
<sequence>MSAHYWLFGGSIVALGTPAQAAAWLPRVEALTMRGCFALTELGHGSNARGLLGRYARVDAAGAYTRDAPSPDALFGVMMGALSGRRVGIAAVAVRQARVALAIAVRYGLLRRAFAGAPGAAETLLLYYPMHRRRLLPRLAITVVHQVVLNALKAGWSRSLGAKDCPVSSCGYRPQAVMTWHGLETMQVAREACGGQEFKRENRIGVSRAAQDISATFEGDITVLFQQVAKACLAAYARGAKAGGRFDGALAHLNHPPAPPPPVASVAFAVHALRRAEAGLPPRLVQSIASSAAAPGVTPFDAFTAHQVAADAVARVHTQLLLLDAFTAATGAGGTAPASLGPLLGALDTLHALAVVEASGGVLLRGGALSPADAAAAHDVVDELCAALRPRAAELAGVMAVPDFLLAPIALDVVAHNSRARP</sequence>
<evidence type="ECO:0000313" key="2">
    <source>
        <dbReference type="Proteomes" id="UP000798662"/>
    </source>
</evidence>
<accession>A0ACC3C7H6</accession>
<proteinExistence type="predicted"/>
<dbReference type="Proteomes" id="UP000798662">
    <property type="component" value="Chromosome 2"/>
</dbReference>